<evidence type="ECO:0000313" key="3">
    <source>
        <dbReference type="EMBL" id="VFK73544.1"/>
    </source>
</evidence>
<feature type="compositionally biased region" description="Basic and acidic residues" evidence="1">
    <location>
        <begin position="75"/>
        <end position="85"/>
    </location>
</feature>
<evidence type="ECO:0000256" key="1">
    <source>
        <dbReference type="SAM" id="MobiDB-lite"/>
    </source>
</evidence>
<gene>
    <name evidence="2" type="ORF">BECKUNK1418G_GA0071005_12354</name>
    <name evidence="3" type="ORF">BECKUNK1418H_GA0071006_12173</name>
</gene>
<reference evidence="3" key="1">
    <citation type="submission" date="2019-02" db="EMBL/GenBank/DDBJ databases">
        <authorList>
            <person name="Gruber-Vodicka R. H."/>
            <person name="Seah K. B. B."/>
        </authorList>
    </citation>
    <scope>NUCLEOTIDE SEQUENCE</scope>
    <source>
        <strain evidence="3">BECK_BY19</strain>
        <strain evidence="2">BECK_BY8</strain>
    </source>
</reference>
<protein>
    <submittedName>
        <fullName evidence="3">Uncharacterized protein</fullName>
    </submittedName>
</protein>
<sequence>MIIQFSQTEKVVFLCGKVQEIFTYRKNKKFEKPGLEIKAHPPSILARSANMFSGSFFEHDLKPSINFTQNIGDKNQAEKNPHETSKSICQQVS</sequence>
<evidence type="ECO:0000313" key="2">
    <source>
        <dbReference type="EMBL" id="VFK68446.1"/>
    </source>
</evidence>
<feature type="region of interest" description="Disordered" evidence="1">
    <location>
        <begin position="68"/>
        <end position="93"/>
    </location>
</feature>
<accession>A0A451B5I0</accession>
<dbReference type="EMBL" id="CAADFZ010000235">
    <property type="protein sequence ID" value="VFK68446.1"/>
    <property type="molecule type" value="Genomic_DNA"/>
</dbReference>
<proteinExistence type="predicted"/>
<dbReference type="EMBL" id="CAADGD010000217">
    <property type="protein sequence ID" value="VFK73544.1"/>
    <property type="molecule type" value="Genomic_DNA"/>
</dbReference>
<dbReference type="AlphaFoldDB" id="A0A451B5I0"/>
<name>A0A451B5I0_9GAMM</name>
<organism evidence="3">
    <name type="scientific">Candidatus Kentrum sp. UNK</name>
    <dbReference type="NCBI Taxonomy" id="2126344"/>
    <lineage>
        <taxon>Bacteria</taxon>
        <taxon>Pseudomonadati</taxon>
        <taxon>Pseudomonadota</taxon>
        <taxon>Gammaproteobacteria</taxon>
        <taxon>Candidatus Kentrum</taxon>
    </lineage>
</organism>